<feature type="transmembrane region" description="Helical" evidence="11">
    <location>
        <begin position="6"/>
        <end position="23"/>
    </location>
</feature>
<feature type="transmembrane region" description="Helical" evidence="11">
    <location>
        <begin position="264"/>
        <end position="282"/>
    </location>
</feature>
<dbReference type="AlphaFoldDB" id="A0A382K3T0"/>
<dbReference type="GO" id="GO:0005886">
    <property type="term" value="C:plasma membrane"/>
    <property type="evidence" value="ECO:0007669"/>
    <property type="project" value="UniProtKB-SubCell"/>
</dbReference>
<dbReference type="GO" id="GO:0015385">
    <property type="term" value="F:sodium:proton antiporter activity"/>
    <property type="evidence" value="ECO:0007669"/>
    <property type="project" value="InterPro"/>
</dbReference>
<evidence type="ECO:0000256" key="1">
    <source>
        <dbReference type="ARBA" id="ARBA00004651"/>
    </source>
</evidence>
<evidence type="ECO:0000259" key="12">
    <source>
        <dbReference type="Pfam" id="PF00999"/>
    </source>
</evidence>
<dbReference type="PANTHER" id="PTHR10110">
    <property type="entry name" value="SODIUM/HYDROGEN EXCHANGER"/>
    <property type="match status" value="1"/>
</dbReference>
<evidence type="ECO:0000256" key="7">
    <source>
        <dbReference type="ARBA" id="ARBA00023053"/>
    </source>
</evidence>
<keyword evidence="8" id="KW-0406">Ion transport</keyword>
<keyword evidence="5 11" id="KW-0812">Transmembrane</keyword>
<feature type="transmembrane region" description="Helical" evidence="11">
    <location>
        <begin position="99"/>
        <end position="121"/>
    </location>
</feature>
<keyword evidence="10" id="KW-0739">Sodium transport</keyword>
<feature type="transmembrane region" description="Helical" evidence="11">
    <location>
        <begin position="171"/>
        <end position="193"/>
    </location>
</feature>
<keyword evidence="2" id="KW-0813">Transport</keyword>
<feature type="transmembrane region" description="Helical" evidence="11">
    <location>
        <begin position="30"/>
        <end position="49"/>
    </location>
</feature>
<keyword evidence="7" id="KW-0915">Sodium</keyword>
<keyword evidence="4" id="KW-1003">Cell membrane</keyword>
<dbReference type="Gene3D" id="6.10.140.1330">
    <property type="match status" value="1"/>
</dbReference>
<feature type="domain" description="Cation/H+ exchanger transmembrane" evidence="12">
    <location>
        <begin position="13"/>
        <end position="331"/>
    </location>
</feature>
<evidence type="ECO:0000256" key="2">
    <source>
        <dbReference type="ARBA" id="ARBA00022448"/>
    </source>
</evidence>
<dbReference type="EMBL" id="UINC01077907">
    <property type="protein sequence ID" value="SVC18475.1"/>
    <property type="molecule type" value="Genomic_DNA"/>
</dbReference>
<evidence type="ECO:0000256" key="5">
    <source>
        <dbReference type="ARBA" id="ARBA00022692"/>
    </source>
</evidence>
<feature type="transmembrane region" description="Helical" evidence="11">
    <location>
        <begin position="69"/>
        <end position="87"/>
    </location>
</feature>
<organism evidence="13">
    <name type="scientific">marine metagenome</name>
    <dbReference type="NCBI Taxonomy" id="408172"/>
    <lineage>
        <taxon>unclassified sequences</taxon>
        <taxon>metagenomes</taxon>
        <taxon>ecological metagenomes</taxon>
    </lineage>
</organism>
<feature type="transmembrane region" description="Helical" evidence="11">
    <location>
        <begin position="238"/>
        <end position="258"/>
    </location>
</feature>
<evidence type="ECO:0000256" key="10">
    <source>
        <dbReference type="ARBA" id="ARBA00023201"/>
    </source>
</evidence>
<dbReference type="GO" id="GO:0098719">
    <property type="term" value="P:sodium ion import across plasma membrane"/>
    <property type="evidence" value="ECO:0007669"/>
    <property type="project" value="TreeGrafter"/>
</dbReference>
<dbReference type="InterPro" id="IPR006153">
    <property type="entry name" value="Cation/H_exchanger_TM"/>
</dbReference>
<dbReference type="GO" id="GO:0051453">
    <property type="term" value="P:regulation of intracellular pH"/>
    <property type="evidence" value="ECO:0007669"/>
    <property type="project" value="TreeGrafter"/>
</dbReference>
<feature type="non-terminal residue" evidence="13">
    <location>
        <position position="333"/>
    </location>
</feature>
<evidence type="ECO:0000256" key="4">
    <source>
        <dbReference type="ARBA" id="ARBA00022475"/>
    </source>
</evidence>
<keyword evidence="6 11" id="KW-1133">Transmembrane helix</keyword>
<evidence type="ECO:0000256" key="6">
    <source>
        <dbReference type="ARBA" id="ARBA00022989"/>
    </source>
</evidence>
<dbReference type="InterPro" id="IPR018422">
    <property type="entry name" value="Cation/H_exchanger_CPA1"/>
</dbReference>
<name>A0A382K3T0_9ZZZZ</name>
<evidence type="ECO:0000313" key="13">
    <source>
        <dbReference type="EMBL" id="SVC18475.1"/>
    </source>
</evidence>
<gene>
    <name evidence="13" type="ORF">METZ01_LOCUS271329</name>
</gene>
<feature type="transmembrane region" description="Helical" evidence="11">
    <location>
        <begin position="127"/>
        <end position="150"/>
    </location>
</feature>
<protein>
    <recommendedName>
        <fullName evidence="12">Cation/H+ exchanger transmembrane domain-containing protein</fullName>
    </recommendedName>
</protein>
<dbReference type="PANTHER" id="PTHR10110:SF195">
    <property type="entry name" value="NA(+)_H(+) ANTIPORTER NHAS2"/>
    <property type="match status" value="1"/>
</dbReference>
<keyword evidence="9 11" id="KW-0472">Membrane</keyword>
<keyword evidence="3" id="KW-0050">Antiport</keyword>
<accession>A0A382K3T0</accession>
<dbReference type="Pfam" id="PF00999">
    <property type="entry name" value="Na_H_Exchanger"/>
    <property type="match status" value="1"/>
</dbReference>
<evidence type="ECO:0000256" key="3">
    <source>
        <dbReference type="ARBA" id="ARBA00022449"/>
    </source>
</evidence>
<sequence length="333" mass="35375">MLEVPAILLTCVAIFGYVNGRYLKLPLTVGLVLIALISAMLVASIDNFAPDAGITNKLKVWLEGIDFNRTLMEGMLSFLLFAGALHVNLKDLIDSKLHVATLASLGVMISTLINGLGFYGLTQLFGIHIDFLVCILFGVIVSPTDPVAVLAMLKRIKVPARLEATIAGESLFNDGVAVVFYSMLVAIAFGGVAGGEGDAIGANAIVGFFVREAFGGALLGLISGYGAFLLLRKMDDYIVEVITTLALVTGAYTVALHLHVSGPIAMVIAGVFIGNTGRRLAMSDVTKTHLAAFWHLIDEILNAVLFVLIGFVVIMLSHEAEVLILSVFVILVS</sequence>
<reference evidence="13" key="1">
    <citation type="submission" date="2018-05" db="EMBL/GenBank/DDBJ databases">
        <authorList>
            <person name="Lanie J.A."/>
            <person name="Ng W.-L."/>
            <person name="Kazmierczak K.M."/>
            <person name="Andrzejewski T.M."/>
            <person name="Davidsen T.M."/>
            <person name="Wayne K.J."/>
            <person name="Tettelin H."/>
            <person name="Glass J.I."/>
            <person name="Rusch D."/>
            <person name="Podicherti R."/>
            <person name="Tsui H.-C.T."/>
            <person name="Winkler M.E."/>
        </authorList>
    </citation>
    <scope>NUCLEOTIDE SEQUENCE</scope>
</reference>
<proteinExistence type="predicted"/>
<evidence type="ECO:0000256" key="8">
    <source>
        <dbReference type="ARBA" id="ARBA00023065"/>
    </source>
</evidence>
<feature type="transmembrane region" description="Helical" evidence="11">
    <location>
        <begin position="303"/>
        <end position="332"/>
    </location>
</feature>
<feature type="transmembrane region" description="Helical" evidence="11">
    <location>
        <begin position="213"/>
        <end position="231"/>
    </location>
</feature>
<comment type="subcellular location">
    <subcellularLocation>
        <location evidence="1">Cell membrane</location>
        <topology evidence="1">Multi-pass membrane protein</topology>
    </subcellularLocation>
</comment>
<evidence type="ECO:0000256" key="9">
    <source>
        <dbReference type="ARBA" id="ARBA00023136"/>
    </source>
</evidence>
<evidence type="ECO:0000256" key="11">
    <source>
        <dbReference type="SAM" id="Phobius"/>
    </source>
</evidence>
<dbReference type="GO" id="GO:0015386">
    <property type="term" value="F:potassium:proton antiporter activity"/>
    <property type="evidence" value="ECO:0007669"/>
    <property type="project" value="TreeGrafter"/>
</dbReference>